<evidence type="ECO:0008006" key="8">
    <source>
        <dbReference type="Google" id="ProtNLM"/>
    </source>
</evidence>
<dbReference type="GeneID" id="94288152"/>
<evidence type="ECO:0000256" key="2">
    <source>
        <dbReference type="ARBA" id="ARBA00022692"/>
    </source>
</evidence>
<dbReference type="KEGG" id="phet:94288152"/>
<dbReference type="Pfam" id="PF00335">
    <property type="entry name" value="Tetraspanin"/>
    <property type="match status" value="1"/>
</dbReference>
<evidence type="ECO:0000313" key="7">
    <source>
        <dbReference type="Proteomes" id="UP000674318"/>
    </source>
</evidence>
<sequence length="307" mass="33899">MNILDSTRLLAEQEEPDAPGAGAAMEVEEDDIDWVNYVYRQLNSVPNRRENGSGQRRDKYRAVLGAASCILGLFGVGVLVWLFGCFSSPQSSLGVTCTNSRILLLAVGLLILLTGIFGCAASFCFKRSSLTMCLAALFLFYAVVCGASATCLIYLRLRDFNELHRVWASMVAAHLGLVCDIQKKLRCAGFKKGECCRGVALDEGVHKGAVLGLTACYLEATNGTTFDIDTGAEVDWPRRMCSSQCWAENAMYEPTCEAPLTSLLRSEFYRLLIWPLSCTIFFLLLTGIAVASVLWKPRANKRRMHRF</sequence>
<feature type="transmembrane region" description="Helical" evidence="5">
    <location>
        <begin position="132"/>
        <end position="155"/>
    </location>
</feature>
<comment type="subcellular location">
    <subcellularLocation>
        <location evidence="1">Membrane</location>
        <topology evidence="1">Multi-pass membrane protein</topology>
    </subcellularLocation>
</comment>
<evidence type="ECO:0000313" key="6">
    <source>
        <dbReference type="EMBL" id="KAG5494980.1"/>
    </source>
</evidence>
<keyword evidence="4 5" id="KW-0472">Membrane</keyword>
<dbReference type="InterPro" id="IPR018499">
    <property type="entry name" value="Tetraspanin/Peripherin"/>
</dbReference>
<keyword evidence="7" id="KW-1185">Reference proteome</keyword>
<protein>
    <recommendedName>
        <fullName evidence="8">Tetraspanin</fullName>
    </recommendedName>
</protein>
<proteinExistence type="predicted"/>
<keyword evidence="3 5" id="KW-1133">Transmembrane helix</keyword>
<feature type="transmembrane region" description="Helical" evidence="5">
    <location>
        <begin position="272"/>
        <end position="295"/>
    </location>
</feature>
<dbReference type="OrthoDB" id="242485at2759"/>
<evidence type="ECO:0000256" key="4">
    <source>
        <dbReference type="ARBA" id="ARBA00023136"/>
    </source>
</evidence>
<comment type="caution">
    <text evidence="6">The sequence shown here is derived from an EMBL/GenBank/DDBJ whole genome shotgun (WGS) entry which is preliminary data.</text>
</comment>
<gene>
    <name evidence="6" type="ORF">JKF63_02032</name>
</gene>
<dbReference type="AlphaFoldDB" id="A0A836IGN5"/>
<accession>A0A836IGN5</accession>
<name>A0A836IGN5_9TRYP</name>
<organism evidence="6 7">
    <name type="scientific">Porcisia hertigi</name>
    <dbReference type="NCBI Taxonomy" id="2761500"/>
    <lineage>
        <taxon>Eukaryota</taxon>
        <taxon>Discoba</taxon>
        <taxon>Euglenozoa</taxon>
        <taxon>Kinetoplastea</taxon>
        <taxon>Metakinetoplastina</taxon>
        <taxon>Trypanosomatida</taxon>
        <taxon>Trypanosomatidae</taxon>
        <taxon>Leishmaniinae</taxon>
        <taxon>Porcisia</taxon>
    </lineage>
</organism>
<feature type="transmembrane region" description="Helical" evidence="5">
    <location>
        <begin position="102"/>
        <end position="125"/>
    </location>
</feature>
<feature type="transmembrane region" description="Helical" evidence="5">
    <location>
        <begin position="62"/>
        <end position="82"/>
    </location>
</feature>
<dbReference type="EMBL" id="JAFJZO010000033">
    <property type="protein sequence ID" value="KAG5494980.1"/>
    <property type="molecule type" value="Genomic_DNA"/>
</dbReference>
<reference evidence="6 7" key="1">
    <citation type="submission" date="2021-02" db="EMBL/GenBank/DDBJ databases">
        <title>Porcisia hertigi Genome sequencing and assembly.</title>
        <authorList>
            <person name="Almutairi H."/>
            <person name="Gatherer D."/>
        </authorList>
    </citation>
    <scope>NUCLEOTIDE SEQUENCE [LARGE SCALE GENOMIC DNA]</scope>
    <source>
        <strain evidence="6 7">C119</strain>
    </source>
</reference>
<evidence type="ECO:0000256" key="5">
    <source>
        <dbReference type="SAM" id="Phobius"/>
    </source>
</evidence>
<dbReference type="GO" id="GO:0016020">
    <property type="term" value="C:membrane"/>
    <property type="evidence" value="ECO:0007669"/>
    <property type="project" value="UniProtKB-SubCell"/>
</dbReference>
<dbReference type="RefSeq" id="XP_067754232.1">
    <property type="nucleotide sequence ID" value="XM_067898075.1"/>
</dbReference>
<dbReference type="Proteomes" id="UP000674318">
    <property type="component" value="Unassembled WGS sequence"/>
</dbReference>
<evidence type="ECO:0000256" key="3">
    <source>
        <dbReference type="ARBA" id="ARBA00022989"/>
    </source>
</evidence>
<evidence type="ECO:0000256" key="1">
    <source>
        <dbReference type="ARBA" id="ARBA00004141"/>
    </source>
</evidence>
<keyword evidence="2 5" id="KW-0812">Transmembrane</keyword>